<dbReference type="PANTHER" id="PTHR37534">
    <property type="entry name" value="TRANSCRIPTIONAL ACTIVATOR PROTEIN UGA3"/>
    <property type="match status" value="1"/>
</dbReference>
<keyword evidence="6" id="KW-1185">Reference proteome</keyword>
<dbReference type="GO" id="GO:0005634">
    <property type="term" value="C:nucleus"/>
    <property type="evidence" value="ECO:0007669"/>
    <property type="project" value="UniProtKB-SubCell"/>
</dbReference>
<dbReference type="PROSITE" id="PS00463">
    <property type="entry name" value="ZN2_CY6_FUNGAL_1"/>
    <property type="match status" value="1"/>
</dbReference>
<evidence type="ECO:0000256" key="3">
    <source>
        <dbReference type="SAM" id="MobiDB-lite"/>
    </source>
</evidence>
<feature type="compositionally biased region" description="Low complexity" evidence="3">
    <location>
        <begin position="58"/>
        <end position="67"/>
    </location>
</feature>
<dbReference type="OrthoDB" id="3509362at2759"/>
<dbReference type="Pfam" id="PF00172">
    <property type="entry name" value="Zn_clus"/>
    <property type="match status" value="1"/>
</dbReference>
<feature type="domain" description="Zn(2)-C6 fungal-type" evidence="4">
    <location>
        <begin position="18"/>
        <end position="48"/>
    </location>
</feature>
<dbReference type="AlphaFoldDB" id="A0A7U2I5G0"/>
<proteinExistence type="predicted"/>
<dbReference type="CDD" id="cd00067">
    <property type="entry name" value="GAL4"/>
    <property type="match status" value="1"/>
</dbReference>
<protein>
    <recommendedName>
        <fullName evidence="4">Zn(2)-C6 fungal-type domain-containing protein</fullName>
    </recommendedName>
</protein>
<dbReference type="GO" id="GO:0000981">
    <property type="term" value="F:DNA-binding transcription factor activity, RNA polymerase II-specific"/>
    <property type="evidence" value="ECO:0007669"/>
    <property type="project" value="InterPro"/>
</dbReference>
<name>A0A7U2I5G0_PHANO</name>
<dbReference type="PROSITE" id="PS50048">
    <property type="entry name" value="ZN2_CY6_FUNGAL_2"/>
    <property type="match status" value="1"/>
</dbReference>
<dbReference type="GO" id="GO:0008270">
    <property type="term" value="F:zinc ion binding"/>
    <property type="evidence" value="ECO:0007669"/>
    <property type="project" value="InterPro"/>
</dbReference>
<evidence type="ECO:0000313" key="5">
    <source>
        <dbReference type="EMBL" id="QRD04101.1"/>
    </source>
</evidence>
<dbReference type="OMA" id="MPGTIDP"/>
<keyword evidence="2" id="KW-0539">Nucleus</keyword>
<dbReference type="InterPro" id="IPR021858">
    <property type="entry name" value="Fun_TF"/>
</dbReference>
<dbReference type="Proteomes" id="UP000663193">
    <property type="component" value="Chromosome 16"/>
</dbReference>
<organism evidence="5 6">
    <name type="scientific">Phaeosphaeria nodorum (strain SN15 / ATCC MYA-4574 / FGSC 10173)</name>
    <name type="common">Glume blotch fungus</name>
    <name type="synonym">Parastagonospora nodorum</name>
    <dbReference type="NCBI Taxonomy" id="321614"/>
    <lineage>
        <taxon>Eukaryota</taxon>
        <taxon>Fungi</taxon>
        <taxon>Dikarya</taxon>
        <taxon>Ascomycota</taxon>
        <taxon>Pezizomycotina</taxon>
        <taxon>Dothideomycetes</taxon>
        <taxon>Pleosporomycetidae</taxon>
        <taxon>Pleosporales</taxon>
        <taxon>Pleosporineae</taxon>
        <taxon>Phaeosphaeriaceae</taxon>
        <taxon>Parastagonospora</taxon>
    </lineage>
</organism>
<dbReference type="EMBL" id="CP069038">
    <property type="protein sequence ID" value="QRD04101.1"/>
    <property type="molecule type" value="Genomic_DNA"/>
</dbReference>
<evidence type="ECO:0000256" key="2">
    <source>
        <dbReference type="ARBA" id="ARBA00023242"/>
    </source>
</evidence>
<feature type="region of interest" description="Disordered" evidence="3">
    <location>
        <begin position="57"/>
        <end position="76"/>
    </location>
</feature>
<dbReference type="Pfam" id="PF11951">
    <property type="entry name" value="Fungal_trans_2"/>
    <property type="match status" value="1"/>
</dbReference>
<comment type="subcellular location">
    <subcellularLocation>
        <location evidence="1">Nucleus</location>
    </subcellularLocation>
</comment>
<dbReference type="SUPFAM" id="SSF57701">
    <property type="entry name" value="Zn2/Cys6 DNA-binding domain"/>
    <property type="match status" value="1"/>
</dbReference>
<dbReference type="Gene3D" id="4.10.240.10">
    <property type="entry name" value="Zn(2)-C6 fungal-type DNA-binding domain"/>
    <property type="match status" value="1"/>
</dbReference>
<gene>
    <name evidence="5" type="ORF">JI435_128380</name>
</gene>
<dbReference type="PANTHER" id="PTHR37534:SF7">
    <property type="entry name" value="TRANSCRIPTIONAL ACTIVATOR PROTEIN UGA3"/>
    <property type="match status" value="1"/>
</dbReference>
<evidence type="ECO:0000259" key="4">
    <source>
        <dbReference type="PROSITE" id="PS50048"/>
    </source>
</evidence>
<evidence type="ECO:0000256" key="1">
    <source>
        <dbReference type="ARBA" id="ARBA00004123"/>
    </source>
</evidence>
<dbReference type="InterPro" id="IPR036864">
    <property type="entry name" value="Zn2-C6_fun-type_DNA-bd_sf"/>
</dbReference>
<reference evidence="6" key="1">
    <citation type="journal article" date="2021" name="BMC Genomics">
        <title>Chromosome-level genome assembly and manually-curated proteome of model necrotroph Parastagonospora nodorum Sn15 reveals a genome-wide trove of candidate effector homologs, and redundancy of virulence-related functions within an accessory chromosome.</title>
        <authorList>
            <person name="Bertazzoni S."/>
            <person name="Jones D.A.B."/>
            <person name="Phan H.T."/>
            <person name="Tan K.-C."/>
            <person name="Hane J.K."/>
        </authorList>
    </citation>
    <scope>NUCLEOTIDE SEQUENCE [LARGE SCALE GENOMIC DNA]</scope>
    <source>
        <strain evidence="6">SN15 / ATCC MYA-4574 / FGSC 10173)</strain>
    </source>
</reference>
<dbReference type="KEGG" id="pno:SNOG_12838"/>
<dbReference type="RefSeq" id="XP_001803056.1">
    <property type="nucleotide sequence ID" value="XM_001803004.1"/>
</dbReference>
<dbReference type="VEuPathDB" id="FungiDB:JI435_128380"/>
<dbReference type="InterPro" id="IPR001138">
    <property type="entry name" value="Zn2Cys6_DnaBD"/>
</dbReference>
<accession>A0A7U2I5G0</accession>
<evidence type="ECO:0000313" key="6">
    <source>
        <dbReference type="Proteomes" id="UP000663193"/>
    </source>
</evidence>
<dbReference type="SMART" id="SM00066">
    <property type="entry name" value="GAL4"/>
    <property type="match status" value="1"/>
</dbReference>
<sequence length="475" mass="53114">MADSKPRQRKFAPRSRTGCLTCRTRRKRCDSNHPQCANCARLNLACEWQPQRKIVVESSSSSSSSSSATEPSSDLRVTGPLHSTLDYWDILPCDLDTASEQKHILQYYVEAYIPSISVATSATNYYTSLYMPWAFQINGMLDVILAISSAQLARRVVDTDRSAHLKAVSRKHENRCYAFIKERISESGELRDTYQVIAIILILVGLEALNGSTSTRWISQLKSAQRLLNSIPLEQSIADCVEVDSLHRHFTYHFASASLMARVGQTPSSSSVEQDLASITSALMPMTTIDPLMGISYQLCDLIARIQYVTSSNSAFPQITEASFQSIESGIMTWTYDSPFSLGVDITIALDLIALAEAYRLAALIQLYRNSPAHTSRIPGCASRAMEFIARIPPGSPAESSLLYPMFLAGAELNDPQATDMCTKRLESIQGRNRYENVGMVQKVLKEVWRSRQECGQRKDWEEVLKEWNWSFTVG</sequence>